<dbReference type="PANTHER" id="PTHR30055:SF146">
    <property type="entry name" value="HTH-TYPE TRANSCRIPTIONAL DUAL REGULATOR CECR"/>
    <property type="match status" value="1"/>
</dbReference>
<dbReference type="PRINTS" id="PR00455">
    <property type="entry name" value="HTHTETR"/>
</dbReference>
<accession>A0A3N1H384</accession>
<dbReference type="AlphaFoldDB" id="A0A3N1H384"/>
<dbReference type="PROSITE" id="PS50977">
    <property type="entry name" value="HTH_TETR_2"/>
    <property type="match status" value="1"/>
</dbReference>
<dbReference type="InterPro" id="IPR009057">
    <property type="entry name" value="Homeodomain-like_sf"/>
</dbReference>
<reference evidence="4 5" key="1">
    <citation type="submission" date="2018-11" db="EMBL/GenBank/DDBJ databases">
        <title>Sequencing the genomes of 1000 actinobacteria strains.</title>
        <authorList>
            <person name="Klenk H.-P."/>
        </authorList>
    </citation>
    <scope>NUCLEOTIDE SEQUENCE [LARGE SCALE GENOMIC DNA]</scope>
    <source>
        <strain evidence="4 5">DSM 44231</strain>
    </source>
</reference>
<dbReference type="EMBL" id="RJKM01000001">
    <property type="protein sequence ID" value="ROP36955.1"/>
    <property type="molecule type" value="Genomic_DNA"/>
</dbReference>
<name>A0A3N1H384_9PSEU</name>
<keyword evidence="5" id="KW-1185">Reference proteome</keyword>
<comment type="caution">
    <text evidence="4">The sequence shown here is derived from an EMBL/GenBank/DDBJ whole genome shotgun (WGS) entry which is preliminary data.</text>
</comment>
<sequence length="215" mass="23400">MEATLTCADTGTDLTSDRCEWLITLVPAAASERRLSTAEERRETVLRTAIGAFAARGYYGTTTGEVAKSAGISQAYVYRLFPDKEALFLAVVEHSFARVRERFADGVAEAKGSTPEDVLSAMGDAYAHLISEESTLLLVQMHAQCAAISEPSVREVFQRGVARTVEYVRGVSGGSEEQVQQFFATGMLCHLVVATRADDVDAPWARTLSNGIRHY</sequence>
<dbReference type="Proteomes" id="UP000268727">
    <property type="component" value="Unassembled WGS sequence"/>
</dbReference>
<dbReference type="Gene3D" id="1.10.357.10">
    <property type="entry name" value="Tetracycline Repressor, domain 2"/>
    <property type="match status" value="1"/>
</dbReference>
<evidence type="ECO:0000259" key="3">
    <source>
        <dbReference type="PROSITE" id="PS50977"/>
    </source>
</evidence>
<evidence type="ECO:0000313" key="4">
    <source>
        <dbReference type="EMBL" id="ROP36955.1"/>
    </source>
</evidence>
<evidence type="ECO:0000256" key="1">
    <source>
        <dbReference type="ARBA" id="ARBA00023125"/>
    </source>
</evidence>
<dbReference type="Pfam" id="PF00440">
    <property type="entry name" value="TetR_N"/>
    <property type="match status" value="1"/>
</dbReference>
<dbReference type="InterPro" id="IPR001647">
    <property type="entry name" value="HTH_TetR"/>
</dbReference>
<evidence type="ECO:0000256" key="2">
    <source>
        <dbReference type="PROSITE-ProRule" id="PRU00335"/>
    </source>
</evidence>
<proteinExistence type="predicted"/>
<evidence type="ECO:0000313" key="5">
    <source>
        <dbReference type="Proteomes" id="UP000268727"/>
    </source>
</evidence>
<keyword evidence="1 2" id="KW-0238">DNA-binding</keyword>
<dbReference type="GO" id="GO:0000976">
    <property type="term" value="F:transcription cis-regulatory region binding"/>
    <property type="evidence" value="ECO:0007669"/>
    <property type="project" value="TreeGrafter"/>
</dbReference>
<dbReference type="PANTHER" id="PTHR30055">
    <property type="entry name" value="HTH-TYPE TRANSCRIPTIONAL REGULATOR RUTR"/>
    <property type="match status" value="1"/>
</dbReference>
<dbReference type="Gene3D" id="1.10.10.60">
    <property type="entry name" value="Homeodomain-like"/>
    <property type="match status" value="1"/>
</dbReference>
<gene>
    <name evidence="4" type="ORF">EDD40_2236</name>
</gene>
<dbReference type="SUPFAM" id="SSF46689">
    <property type="entry name" value="Homeodomain-like"/>
    <property type="match status" value="1"/>
</dbReference>
<protein>
    <submittedName>
        <fullName evidence="4">TetR family transcriptional regulator</fullName>
    </submittedName>
</protein>
<dbReference type="InterPro" id="IPR050109">
    <property type="entry name" value="HTH-type_TetR-like_transc_reg"/>
</dbReference>
<dbReference type="GO" id="GO:0003700">
    <property type="term" value="F:DNA-binding transcription factor activity"/>
    <property type="evidence" value="ECO:0007669"/>
    <property type="project" value="TreeGrafter"/>
</dbReference>
<feature type="DNA-binding region" description="H-T-H motif" evidence="2">
    <location>
        <begin position="62"/>
        <end position="81"/>
    </location>
</feature>
<feature type="domain" description="HTH tetR-type" evidence="3">
    <location>
        <begin position="39"/>
        <end position="99"/>
    </location>
</feature>
<organism evidence="4 5">
    <name type="scientific">Saccharothrix texasensis</name>
    <dbReference type="NCBI Taxonomy" id="103734"/>
    <lineage>
        <taxon>Bacteria</taxon>
        <taxon>Bacillati</taxon>
        <taxon>Actinomycetota</taxon>
        <taxon>Actinomycetes</taxon>
        <taxon>Pseudonocardiales</taxon>
        <taxon>Pseudonocardiaceae</taxon>
        <taxon>Saccharothrix</taxon>
    </lineage>
</organism>